<sequence>MLVGTQIFGKHNCLTPLTKISANDPFFVGIQLILGKFFDSSSSKTLPPLIKTADAPMIGDLDFAKSVQRAKASYCRGGALLIVGRWRWSGSWDERKMFRIGGIVSFLVMLNFCSTQSGQHRVHQLAQRRLTGHNCVRIRHDQRTAVTAFRASVVVHRFDKAPVFRIQLLDHDVLSKFILRKKEKMKISHSRKELTRRKNELDKKRKDELWMDISRKWGAGRRRRKNLSSIYPMPFKKDKAQNAGRLEAVLVILNYTAKTIPAFIQRSTHAKISTLPGCWGTVLRHYYIINSRCDHVSKIQTDKRFYI</sequence>
<protein>
    <submittedName>
        <fullName evidence="2">Uncharacterized protein</fullName>
    </submittedName>
</protein>
<accession>A0A915I997</accession>
<dbReference type="AlphaFoldDB" id="A0A915I997"/>
<evidence type="ECO:0000313" key="2">
    <source>
        <dbReference type="WBParaSite" id="nRc.2.0.1.t10437-RA"/>
    </source>
</evidence>
<dbReference type="WBParaSite" id="nRc.2.0.1.t10437-RA">
    <property type="protein sequence ID" value="nRc.2.0.1.t10437-RA"/>
    <property type="gene ID" value="nRc.2.0.1.g10437"/>
</dbReference>
<evidence type="ECO:0000313" key="1">
    <source>
        <dbReference type="Proteomes" id="UP000887565"/>
    </source>
</evidence>
<organism evidence="1 2">
    <name type="scientific">Romanomermis culicivorax</name>
    <name type="common">Nematode worm</name>
    <dbReference type="NCBI Taxonomy" id="13658"/>
    <lineage>
        <taxon>Eukaryota</taxon>
        <taxon>Metazoa</taxon>
        <taxon>Ecdysozoa</taxon>
        <taxon>Nematoda</taxon>
        <taxon>Enoplea</taxon>
        <taxon>Dorylaimia</taxon>
        <taxon>Mermithida</taxon>
        <taxon>Mermithoidea</taxon>
        <taxon>Mermithidae</taxon>
        <taxon>Romanomermis</taxon>
    </lineage>
</organism>
<reference evidence="2" key="1">
    <citation type="submission" date="2022-11" db="UniProtKB">
        <authorList>
            <consortium name="WormBaseParasite"/>
        </authorList>
    </citation>
    <scope>IDENTIFICATION</scope>
</reference>
<proteinExistence type="predicted"/>
<dbReference type="Proteomes" id="UP000887565">
    <property type="component" value="Unplaced"/>
</dbReference>
<keyword evidence="1" id="KW-1185">Reference proteome</keyword>
<name>A0A915I997_ROMCU</name>